<protein>
    <submittedName>
        <fullName evidence="2">Stage III sporulation protein AF</fullName>
    </submittedName>
</protein>
<keyword evidence="1" id="KW-0472">Membrane</keyword>
<keyword evidence="1" id="KW-0812">Transmembrane</keyword>
<keyword evidence="1" id="KW-1133">Transmembrane helix</keyword>
<dbReference type="KEGG" id="vgu:HYG85_19835"/>
<evidence type="ECO:0000313" key="2">
    <source>
        <dbReference type="EMBL" id="QUH31048.1"/>
    </source>
</evidence>
<name>A0A8J8MDY0_9FIRM</name>
<dbReference type="AlphaFoldDB" id="A0A8J8MDY0"/>
<dbReference type="EMBL" id="CP058561">
    <property type="protein sequence ID" value="QUH31048.1"/>
    <property type="molecule type" value="Genomic_DNA"/>
</dbReference>
<feature type="transmembrane region" description="Helical" evidence="1">
    <location>
        <begin position="33"/>
        <end position="51"/>
    </location>
</feature>
<evidence type="ECO:0000313" key="3">
    <source>
        <dbReference type="Proteomes" id="UP000677305"/>
    </source>
</evidence>
<reference evidence="2 3" key="1">
    <citation type="submission" date="2020-07" db="EMBL/GenBank/DDBJ databases">
        <title>Vallitalea guaymasensis genome.</title>
        <authorList>
            <person name="Postec A."/>
        </authorList>
    </citation>
    <scope>NUCLEOTIDE SEQUENCE [LARGE SCALE GENOMIC DNA]</scope>
    <source>
        <strain evidence="2 3">Ra1766G1</strain>
    </source>
</reference>
<evidence type="ECO:0000256" key="1">
    <source>
        <dbReference type="SAM" id="Phobius"/>
    </source>
</evidence>
<accession>A0A8J8MDY0</accession>
<feature type="transmembrane region" description="Helical" evidence="1">
    <location>
        <begin position="6"/>
        <end position="26"/>
    </location>
</feature>
<keyword evidence="3" id="KW-1185">Reference proteome</keyword>
<dbReference type="Proteomes" id="UP000677305">
    <property type="component" value="Chromosome"/>
</dbReference>
<dbReference type="InterPro" id="IPR014245">
    <property type="entry name" value="Spore_III_AF"/>
</dbReference>
<dbReference type="RefSeq" id="WP_212691132.1">
    <property type="nucleotide sequence ID" value="NZ_CP058561.1"/>
</dbReference>
<dbReference type="Pfam" id="PF09581">
    <property type="entry name" value="Spore_III_AF"/>
    <property type="match status" value="1"/>
</dbReference>
<gene>
    <name evidence="2" type="ORF">HYG85_19835</name>
</gene>
<organism evidence="2 3">
    <name type="scientific">Vallitalea guaymasensis</name>
    <dbReference type="NCBI Taxonomy" id="1185412"/>
    <lineage>
        <taxon>Bacteria</taxon>
        <taxon>Bacillati</taxon>
        <taxon>Bacillota</taxon>
        <taxon>Clostridia</taxon>
        <taxon>Lachnospirales</taxon>
        <taxon>Vallitaleaceae</taxon>
        <taxon>Vallitalea</taxon>
    </lineage>
</organism>
<proteinExistence type="predicted"/>
<sequence>MEAFYSFIKNIVIFLLLAKILEYLIPGGNMKKYFRLFSGIILMIIIINPIIKYNGILEQFNYDVIKNQFKINYTDTQETENKYANVQNEITLKIYKDKIINHVKGLLEAEKISITKASVEIEEDIKNENYGTIKEINLTVNSEYIEKKDSQIDRVEIEKIIIGESNDNRELRSSEDILLEKKIKKIIKNFYKLSSNNIHITIETC</sequence>